<feature type="repeat" description="PPR" evidence="3">
    <location>
        <begin position="105"/>
        <end position="139"/>
    </location>
</feature>
<proteinExistence type="inferred from homology"/>
<sequence>MEHRSGVNVEEHTPKLLSFPKLPKTPPATFSSGLAAALPSVRSSSSPACLSPDDLLEHGMPIHAHIVVAGFELDTFVQSSLITMYAQCGDLNTSNYIFDVLANKNSSTWNAILPANAHYGPGEEALKLIIKMKNDGVHLDQFSFSVALAIVGNLTLLDEGQQLHSLIIKHGFESNDYVLNTTMDMYGKCGEIDDGFRILPQPRSRSQRSWNILISALARHGFFQQARETFPEMLDLGWKPENVRKQMESHSIKKKPIKLKNQVTIGIGDQYLPQNAEIYAKLEELKKMISEASYVHTSYSLQDTDEEQKEHILWNHSERIAHAFGLINSSKCSP</sequence>
<reference evidence="5 6" key="1">
    <citation type="submission" date="2018-09" db="EMBL/GenBank/DDBJ databases">
        <title>A high-quality reference genome of wild soybean provides a powerful tool to mine soybean genomes.</title>
        <authorList>
            <person name="Xie M."/>
            <person name="Chung C.Y.L."/>
            <person name="Li M.-W."/>
            <person name="Wong F.-L."/>
            <person name="Chan T.-F."/>
            <person name="Lam H.-M."/>
        </authorList>
    </citation>
    <scope>NUCLEOTIDE SEQUENCE [LARGE SCALE GENOMIC DNA]</scope>
    <source>
        <strain evidence="6">cv. W05</strain>
        <tissue evidence="5">Hypocotyl of etiolated seedlings</tissue>
    </source>
</reference>
<feature type="domain" description="DYW" evidence="4">
    <location>
        <begin position="296"/>
        <end position="332"/>
    </location>
</feature>
<dbReference type="GO" id="GO:0003723">
    <property type="term" value="F:RNA binding"/>
    <property type="evidence" value="ECO:0007669"/>
    <property type="project" value="InterPro"/>
</dbReference>
<dbReference type="InterPro" id="IPR011990">
    <property type="entry name" value="TPR-like_helical_dom_sf"/>
</dbReference>
<dbReference type="PANTHER" id="PTHR47926:SF506">
    <property type="entry name" value="TETRATRICOPEPTIDE REPEAT-LIKE SUPERFAMILY PROTEIN ISOFORM 1"/>
    <property type="match status" value="1"/>
</dbReference>
<dbReference type="Pfam" id="PF01535">
    <property type="entry name" value="PPR"/>
    <property type="match status" value="2"/>
</dbReference>
<evidence type="ECO:0000256" key="1">
    <source>
        <dbReference type="ARBA" id="ARBA00006643"/>
    </source>
</evidence>
<evidence type="ECO:0000256" key="2">
    <source>
        <dbReference type="ARBA" id="ARBA00022737"/>
    </source>
</evidence>
<feature type="repeat" description="PPR" evidence="3">
    <location>
        <begin position="206"/>
        <end position="240"/>
    </location>
</feature>
<name>A0A445KED7_GLYSO</name>
<evidence type="ECO:0000256" key="3">
    <source>
        <dbReference type="PROSITE-ProRule" id="PRU00708"/>
    </source>
</evidence>
<keyword evidence="6" id="KW-1185">Reference proteome</keyword>
<evidence type="ECO:0000313" key="5">
    <source>
        <dbReference type="EMBL" id="RZC09158.1"/>
    </source>
</evidence>
<dbReference type="NCBIfam" id="TIGR00756">
    <property type="entry name" value="PPR"/>
    <property type="match status" value="1"/>
</dbReference>
<accession>A0A445KED7</accession>
<dbReference type="GO" id="GO:0008270">
    <property type="term" value="F:zinc ion binding"/>
    <property type="evidence" value="ECO:0007669"/>
    <property type="project" value="InterPro"/>
</dbReference>
<dbReference type="InterPro" id="IPR002885">
    <property type="entry name" value="PPR_rpt"/>
</dbReference>
<dbReference type="PANTHER" id="PTHR47926">
    <property type="entry name" value="PENTATRICOPEPTIDE REPEAT-CONTAINING PROTEIN"/>
    <property type="match status" value="1"/>
</dbReference>
<dbReference type="AlphaFoldDB" id="A0A445KED7"/>
<dbReference type="InterPro" id="IPR046960">
    <property type="entry name" value="PPR_At4g14850-like_plant"/>
</dbReference>
<gene>
    <name evidence="5" type="ORF">D0Y65_015770</name>
</gene>
<dbReference type="InterPro" id="IPR032867">
    <property type="entry name" value="DYW_dom"/>
</dbReference>
<dbReference type="PROSITE" id="PS51375">
    <property type="entry name" value="PPR"/>
    <property type="match status" value="2"/>
</dbReference>
<dbReference type="GO" id="GO:0009451">
    <property type="term" value="P:RNA modification"/>
    <property type="evidence" value="ECO:0007669"/>
    <property type="project" value="InterPro"/>
</dbReference>
<keyword evidence="2" id="KW-0677">Repeat</keyword>
<dbReference type="EMBL" id="QZWG01000006">
    <property type="protein sequence ID" value="RZC09158.1"/>
    <property type="molecule type" value="Genomic_DNA"/>
</dbReference>
<dbReference type="Proteomes" id="UP000289340">
    <property type="component" value="Chromosome 6"/>
</dbReference>
<dbReference type="Pfam" id="PF14432">
    <property type="entry name" value="DYW_deaminase"/>
    <property type="match status" value="1"/>
</dbReference>
<comment type="similarity">
    <text evidence="1">Belongs to the PPR family. PCMP-H subfamily.</text>
</comment>
<protein>
    <submittedName>
        <fullName evidence="5">Pentatricopeptide repeat-containing protein</fullName>
    </submittedName>
</protein>
<comment type="caution">
    <text evidence="5">The sequence shown here is derived from an EMBL/GenBank/DDBJ whole genome shotgun (WGS) entry which is preliminary data.</text>
</comment>
<evidence type="ECO:0000259" key="4">
    <source>
        <dbReference type="Pfam" id="PF14432"/>
    </source>
</evidence>
<organism evidence="5 6">
    <name type="scientific">Glycine soja</name>
    <name type="common">Wild soybean</name>
    <dbReference type="NCBI Taxonomy" id="3848"/>
    <lineage>
        <taxon>Eukaryota</taxon>
        <taxon>Viridiplantae</taxon>
        <taxon>Streptophyta</taxon>
        <taxon>Embryophyta</taxon>
        <taxon>Tracheophyta</taxon>
        <taxon>Spermatophyta</taxon>
        <taxon>Magnoliopsida</taxon>
        <taxon>eudicotyledons</taxon>
        <taxon>Gunneridae</taxon>
        <taxon>Pentapetalae</taxon>
        <taxon>rosids</taxon>
        <taxon>fabids</taxon>
        <taxon>Fabales</taxon>
        <taxon>Fabaceae</taxon>
        <taxon>Papilionoideae</taxon>
        <taxon>50 kb inversion clade</taxon>
        <taxon>NPAAA clade</taxon>
        <taxon>indigoferoid/millettioid clade</taxon>
        <taxon>Phaseoleae</taxon>
        <taxon>Glycine</taxon>
        <taxon>Glycine subgen. Soja</taxon>
    </lineage>
</organism>
<dbReference type="Gene3D" id="1.25.40.10">
    <property type="entry name" value="Tetratricopeptide repeat domain"/>
    <property type="match status" value="2"/>
</dbReference>
<evidence type="ECO:0000313" key="6">
    <source>
        <dbReference type="Proteomes" id="UP000289340"/>
    </source>
</evidence>